<sequence length="201" mass="22372">MGQQRVAQSTSKKNGDYIMAKVCFGMIMSLDGFVNDRGGKLDKLYESFEPNAEIEATMANTGSVIMGRKTFEMTPDVDAYADNYEFQVPIFVLTHHPPAKHPKENENLTITFVTDGVESVVRQAKAAAGEKDVVVLGADVGQQLLRAKLVEEVQIAIAPMLLGAGTRMFDHLEDLEIKLEKVRAIETSQQIEVYYKVIYPR</sequence>
<dbReference type="Pfam" id="PF01872">
    <property type="entry name" value="RibD_C"/>
    <property type="match status" value="1"/>
</dbReference>
<dbReference type="PANTHER" id="PTHR38011:SF12">
    <property type="entry name" value="BIFUNCTIONAL DEAMINASE-REDUCTASE DOMAIN PROTEIN"/>
    <property type="match status" value="1"/>
</dbReference>
<accession>A0ABV9MD57</accession>
<dbReference type="Gene3D" id="3.40.430.10">
    <property type="entry name" value="Dihydrofolate Reductase, subunit A"/>
    <property type="match status" value="1"/>
</dbReference>
<dbReference type="InterPro" id="IPR024072">
    <property type="entry name" value="DHFR-like_dom_sf"/>
</dbReference>
<dbReference type="RefSeq" id="WP_377279237.1">
    <property type="nucleotide sequence ID" value="NZ_JBHSGL010000005.1"/>
</dbReference>
<dbReference type="InterPro" id="IPR002734">
    <property type="entry name" value="RibDG_C"/>
</dbReference>
<dbReference type="Proteomes" id="UP001595932">
    <property type="component" value="Unassembled WGS sequence"/>
</dbReference>
<name>A0ABV9MD57_9BACL</name>
<evidence type="ECO:0000313" key="2">
    <source>
        <dbReference type="EMBL" id="MFC4713530.1"/>
    </source>
</evidence>
<keyword evidence="3" id="KW-1185">Reference proteome</keyword>
<protein>
    <submittedName>
        <fullName evidence="2">Dihydrofolate reductase family protein</fullName>
    </submittedName>
</protein>
<dbReference type="SUPFAM" id="SSF53597">
    <property type="entry name" value="Dihydrofolate reductase-like"/>
    <property type="match status" value="1"/>
</dbReference>
<organism evidence="2 3">
    <name type="scientific">Planococcus dechangensis</name>
    <dbReference type="NCBI Taxonomy" id="1176255"/>
    <lineage>
        <taxon>Bacteria</taxon>
        <taxon>Bacillati</taxon>
        <taxon>Bacillota</taxon>
        <taxon>Bacilli</taxon>
        <taxon>Bacillales</taxon>
        <taxon>Caryophanaceae</taxon>
        <taxon>Planococcus</taxon>
    </lineage>
</organism>
<dbReference type="InterPro" id="IPR050765">
    <property type="entry name" value="Riboflavin_Biosynth_HTPR"/>
</dbReference>
<gene>
    <name evidence="2" type="ORF">ACFO5U_11680</name>
</gene>
<dbReference type="EMBL" id="JBHSGL010000005">
    <property type="protein sequence ID" value="MFC4713530.1"/>
    <property type="molecule type" value="Genomic_DNA"/>
</dbReference>
<reference evidence="3" key="1">
    <citation type="journal article" date="2019" name="Int. J. Syst. Evol. Microbiol.">
        <title>The Global Catalogue of Microorganisms (GCM) 10K type strain sequencing project: providing services to taxonomists for standard genome sequencing and annotation.</title>
        <authorList>
            <consortium name="The Broad Institute Genomics Platform"/>
            <consortium name="The Broad Institute Genome Sequencing Center for Infectious Disease"/>
            <person name="Wu L."/>
            <person name="Ma J."/>
        </authorList>
    </citation>
    <scope>NUCLEOTIDE SEQUENCE [LARGE SCALE GENOMIC DNA]</scope>
    <source>
        <strain evidence="3">CGMCC 1.12151</strain>
    </source>
</reference>
<evidence type="ECO:0000259" key="1">
    <source>
        <dbReference type="Pfam" id="PF01872"/>
    </source>
</evidence>
<dbReference type="PANTHER" id="PTHR38011">
    <property type="entry name" value="DIHYDROFOLATE REDUCTASE FAMILY PROTEIN (AFU_ORTHOLOGUE AFUA_8G06820)"/>
    <property type="match status" value="1"/>
</dbReference>
<proteinExistence type="predicted"/>
<evidence type="ECO:0000313" key="3">
    <source>
        <dbReference type="Proteomes" id="UP001595932"/>
    </source>
</evidence>
<feature type="domain" description="Bacterial bifunctional deaminase-reductase C-terminal" evidence="1">
    <location>
        <begin position="21"/>
        <end position="186"/>
    </location>
</feature>
<comment type="caution">
    <text evidence="2">The sequence shown here is derived from an EMBL/GenBank/DDBJ whole genome shotgun (WGS) entry which is preliminary data.</text>
</comment>